<feature type="compositionally biased region" description="Polar residues" evidence="1">
    <location>
        <begin position="50"/>
        <end position="80"/>
    </location>
</feature>
<dbReference type="HOGENOM" id="CLU_998086_0_0_1"/>
<feature type="compositionally biased region" description="Acidic residues" evidence="1">
    <location>
        <begin position="161"/>
        <end position="173"/>
    </location>
</feature>
<feature type="compositionally biased region" description="Polar residues" evidence="1">
    <location>
        <begin position="205"/>
        <end position="219"/>
    </location>
</feature>
<evidence type="ECO:0000313" key="2">
    <source>
        <dbReference type="EMBL" id="KIJ47129.1"/>
    </source>
</evidence>
<dbReference type="EMBL" id="KN837104">
    <property type="protein sequence ID" value="KIJ47129.1"/>
    <property type="molecule type" value="Genomic_DNA"/>
</dbReference>
<gene>
    <name evidence="2" type="ORF">M422DRAFT_29032</name>
</gene>
<keyword evidence="3" id="KW-1185">Reference proteome</keyword>
<feature type="region of interest" description="Disordered" evidence="1">
    <location>
        <begin position="155"/>
        <end position="180"/>
    </location>
</feature>
<evidence type="ECO:0000313" key="3">
    <source>
        <dbReference type="Proteomes" id="UP000054279"/>
    </source>
</evidence>
<reference evidence="2 3" key="1">
    <citation type="submission" date="2014-06" db="EMBL/GenBank/DDBJ databases">
        <title>Evolutionary Origins and Diversification of the Mycorrhizal Mutualists.</title>
        <authorList>
            <consortium name="DOE Joint Genome Institute"/>
            <consortium name="Mycorrhizal Genomics Consortium"/>
            <person name="Kohler A."/>
            <person name="Kuo A."/>
            <person name="Nagy L.G."/>
            <person name="Floudas D."/>
            <person name="Copeland A."/>
            <person name="Barry K.W."/>
            <person name="Cichocki N."/>
            <person name="Veneault-Fourrey C."/>
            <person name="LaButti K."/>
            <person name="Lindquist E.A."/>
            <person name="Lipzen A."/>
            <person name="Lundell T."/>
            <person name="Morin E."/>
            <person name="Murat C."/>
            <person name="Riley R."/>
            <person name="Ohm R."/>
            <person name="Sun H."/>
            <person name="Tunlid A."/>
            <person name="Henrissat B."/>
            <person name="Grigoriev I.V."/>
            <person name="Hibbett D.S."/>
            <person name="Martin F."/>
        </authorList>
    </citation>
    <scope>NUCLEOTIDE SEQUENCE [LARGE SCALE GENOMIC DNA]</scope>
    <source>
        <strain evidence="2 3">SS14</strain>
    </source>
</reference>
<accession>A0A0C9VVN1</accession>
<feature type="compositionally biased region" description="Acidic residues" evidence="1">
    <location>
        <begin position="220"/>
        <end position="230"/>
    </location>
</feature>
<dbReference type="AlphaFoldDB" id="A0A0C9VVN1"/>
<feature type="region of interest" description="Disordered" evidence="1">
    <location>
        <begin position="195"/>
        <end position="233"/>
    </location>
</feature>
<dbReference type="Proteomes" id="UP000054279">
    <property type="component" value="Unassembled WGS sequence"/>
</dbReference>
<organism evidence="2 3">
    <name type="scientific">Sphaerobolus stellatus (strain SS14)</name>
    <dbReference type="NCBI Taxonomy" id="990650"/>
    <lineage>
        <taxon>Eukaryota</taxon>
        <taxon>Fungi</taxon>
        <taxon>Dikarya</taxon>
        <taxon>Basidiomycota</taxon>
        <taxon>Agaricomycotina</taxon>
        <taxon>Agaricomycetes</taxon>
        <taxon>Phallomycetidae</taxon>
        <taxon>Geastrales</taxon>
        <taxon>Sphaerobolaceae</taxon>
        <taxon>Sphaerobolus</taxon>
    </lineage>
</organism>
<sequence length="279" mass="30658">MNMNMKMNMDPTGFHLDVHIPYGAPAAVAVNTGNILQPSTNTIHTKAKNTVQTPMKAPSQSGMLHSSSTPRVHGSRSTLMPKTRTHELFQKPKKRTTSRIEEVRKRLLQARERVAKYERLLVKLALKYAEGRLESGAENDGLSVLAISEEAKVLSSTTDGLQEESETEPDSDLDCSNHPRQASLPAAVHAVQEESETELESDIEASNQTGQAGVSTAVQEESETEPESDFECSSFLGNASKTTKRVKQVRYELSGLFSPFYYTSVIFFPGDEFSGFSGV</sequence>
<protein>
    <submittedName>
        <fullName evidence="2">Uncharacterized protein</fullName>
    </submittedName>
</protein>
<evidence type="ECO:0000256" key="1">
    <source>
        <dbReference type="SAM" id="MobiDB-lite"/>
    </source>
</evidence>
<name>A0A0C9VVN1_SPHS4</name>
<feature type="region of interest" description="Disordered" evidence="1">
    <location>
        <begin position="50"/>
        <end position="97"/>
    </location>
</feature>
<proteinExistence type="predicted"/>